<accession>A0AA86QA67</accession>
<protein>
    <submittedName>
        <fullName evidence="2">Hypothetical_protein</fullName>
    </submittedName>
</protein>
<evidence type="ECO:0000313" key="2">
    <source>
        <dbReference type="EMBL" id="CAL6089555.1"/>
    </source>
</evidence>
<dbReference type="EMBL" id="CAXDID020000420">
    <property type="protein sequence ID" value="CAL6089555.1"/>
    <property type="molecule type" value="Genomic_DNA"/>
</dbReference>
<keyword evidence="3" id="KW-1185">Reference proteome</keyword>
<dbReference type="AlphaFoldDB" id="A0AA86QA67"/>
<dbReference type="Proteomes" id="UP001642409">
    <property type="component" value="Unassembled WGS sequence"/>
</dbReference>
<proteinExistence type="predicted"/>
<comment type="caution">
    <text evidence="1">The sequence shown here is derived from an EMBL/GenBank/DDBJ whole genome shotgun (WGS) entry which is preliminary data.</text>
</comment>
<evidence type="ECO:0000313" key="3">
    <source>
        <dbReference type="Proteomes" id="UP001642409"/>
    </source>
</evidence>
<organism evidence="1">
    <name type="scientific">Hexamita inflata</name>
    <dbReference type="NCBI Taxonomy" id="28002"/>
    <lineage>
        <taxon>Eukaryota</taxon>
        <taxon>Metamonada</taxon>
        <taxon>Diplomonadida</taxon>
        <taxon>Hexamitidae</taxon>
        <taxon>Hexamitinae</taxon>
        <taxon>Hexamita</taxon>
    </lineage>
</organism>
<gene>
    <name evidence="1" type="ORF">HINF_LOCUS42876</name>
    <name evidence="2" type="ORF">HINF_LOCUS64888</name>
</gene>
<sequence>MKHASCQIVFEPNIEITVRPPIRCQSTRYKSQIARNLIVQNSDVDIEGLQYAFKVKYNKTKKMTCNSPQKSMLPQLQKKNAQYKYESDEVLYRLSRQRNKSAKYSCGPEALTIQVCNFLNYQ</sequence>
<dbReference type="EMBL" id="CATOUU010000861">
    <property type="protein sequence ID" value="CAI9955231.1"/>
    <property type="molecule type" value="Genomic_DNA"/>
</dbReference>
<name>A0AA86QA67_9EUKA</name>
<reference evidence="1" key="1">
    <citation type="submission" date="2023-06" db="EMBL/GenBank/DDBJ databases">
        <authorList>
            <person name="Kurt Z."/>
        </authorList>
    </citation>
    <scope>NUCLEOTIDE SEQUENCE</scope>
</reference>
<evidence type="ECO:0000313" key="1">
    <source>
        <dbReference type="EMBL" id="CAI9955231.1"/>
    </source>
</evidence>
<reference evidence="2 3" key="2">
    <citation type="submission" date="2024-07" db="EMBL/GenBank/DDBJ databases">
        <authorList>
            <person name="Akdeniz Z."/>
        </authorList>
    </citation>
    <scope>NUCLEOTIDE SEQUENCE [LARGE SCALE GENOMIC DNA]</scope>
</reference>